<evidence type="ECO:0000259" key="1">
    <source>
        <dbReference type="Pfam" id="PF22783"/>
    </source>
</evidence>
<dbReference type="EMBL" id="JAAVLN010000004">
    <property type="protein sequence ID" value="NKC05285.1"/>
    <property type="molecule type" value="Genomic_DNA"/>
</dbReference>
<name>A0ABX1DWZ3_9HYPH</name>
<dbReference type="InterPro" id="IPR048051">
    <property type="entry name" value="BapA-like_prefix-like"/>
</dbReference>
<sequence length="175" mass="18345">MKAVVFPKAESGASRNFDGNRIRLETPSVVQLQIGPEEVARFERDGNNLLLILEDGSVVVIENFFVTNGDARNDLVFEDGNDVTWWAQYGETWSGFDIAEINSTTTAAPLPMALLAGIGLAAGGAAIALGSGGGSDDGPSNRAPVVSADPVETAEDNVFKGVITAKDVDGDTLTF</sequence>
<organism evidence="2 3">
    <name type="scientific">Brucella haematophila</name>
    <dbReference type="NCBI Taxonomy" id="419474"/>
    <lineage>
        <taxon>Bacteria</taxon>
        <taxon>Pseudomonadati</taxon>
        <taxon>Pseudomonadota</taxon>
        <taxon>Alphaproteobacteria</taxon>
        <taxon>Hyphomicrobiales</taxon>
        <taxon>Brucellaceae</taxon>
        <taxon>Brucella/Ochrobactrum group</taxon>
        <taxon>Brucella</taxon>
    </lineage>
</organism>
<dbReference type="Proteomes" id="UP000704467">
    <property type="component" value="Unassembled WGS sequence"/>
</dbReference>
<gene>
    <name evidence="2" type="ORF">HED55_25370</name>
</gene>
<evidence type="ECO:0000313" key="2">
    <source>
        <dbReference type="EMBL" id="NKC05285.1"/>
    </source>
</evidence>
<reference evidence="2 3" key="1">
    <citation type="submission" date="2020-03" db="EMBL/GenBank/DDBJ databases">
        <title>Whole genome sequencing of clinical and environmental type strains of Ochrobactrum.</title>
        <authorList>
            <person name="Dharne M."/>
        </authorList>
    </citation>
    <scope>NUCLEOTIDE SEQUENCE [LARGE SCALE GENOMIC DNA]</scope>
    <source>
        <strain evidence="2 3">CIP 109452</strain>
    </source>
</reference>
<comment type="caution">
    <text evidence="2">The sequence shown here is derived from an EMBL/GenBank/DDBJ whole genome shotgun (WGS) entry which is preliminary data.</text>
</comment>
<proteinExistence type="predicted"/>
<feature type="domain" description="Biofilm-associated protein BapA-like prefix-like" evidence="1">
    <location>
        <begin position="5"/>
        <end position="104"/>
    </location>
</feature>
<keyword evidence="3" id="KW-1185">Reference proteome</keyword>
<protein>
    <submittedName>
        <fullName evidence="2">BapA prefix-like domain-containing protein</fullName>
    </submittedName>
</protein>
<dbReference type="Pfam" id="PF22783">
    <property type="entry name" value="BapA_N"/>
    <property type="match status" value="1"/>
</dbReference>
<accession>A0ABX1DWZ3</accession>
<dbReference type="NCBIfam" id="NF033677">
    <property type="entry name" value="biofilm_BapA_N"/>
    <property type="match status" value="1"/>
</dbReference>
<evidence type="ECO:0000313" key="3">
    <source>
        <dbReference type="Proteomes" id="UP000704467"/>
    </source>
</evidence>